<dbReference type="InParanoid" id="A0A0V0R776"/>
<comment type="caution">
    <text evidence="1">The sequence shown here is derived from an EMBL/GenBank/DDBJ whole genome shotgun (WGS) entry which is preliminary data.</text>
</comment>
<organism evidence="1 2">
    <name type="scientific">Pseudocohnilembus persalinus</name>
    <name type="common">Ciliate</name>
    <dbReference type="NCBI Taxonomy" id="266149"/>
    <lineage>
        <taxon>Eukaryota</taxon>
        <taxon>Sar</taxon>
        <taxon>Alveolata</taxon>
        <taxon>Ciliophora</taxon>
        <taxon>Intramacronucleata</taxon>
        <taxon>Oligohymenophorea</taxon>
        <taxon>Scuticociliatia</taxon>
        <taxon>Philasterida</taxon>
        <taxon>Pseudocohnilembidae</taxon>
        <taxon>Pseudocohnilembus</taxon>
    </lineage>
</organism>
<dbReference type="AlphaFoldDB" id="A0A0V0R776"/>
<keyword evidence="2" id="KW-1185">Reference proteome</keyword>
<proteinExistence type="predicted"/>
<reference evidence="1 2" key="1">
    <citation type="journal article" date="2015" name="Sci. Rep.">
        <title>Genome of the facultative scuticociliatosis pathogen Pseudocohnilembus persalinus provides insight into its virulence through horizontal gene transfer.</title>
        <authorList>
            <person name="Xiong J."/>
            <person name="Wang G."/>
            <person name="Cheng J."/>
            <person name="Tian M."/>
            <person name="Pan X."/>
            <person name="Warren A."/>
            <person name="Jiang C."/>
            <person name="Yuan D."/>
            <person name="Miao W."/>
        </authorList>
    </citation>
    <scope>NUCLEOTIDE SEQUENCE [LARGE SCALE GENOMIC DNA]</scope>
    <source>
        <strain evidence="1">36N120E</strain>
    </source>
</reference>
<dbReference type="EMBL" id="LDAU01000031">
    <property type="protein sequence ID" value="KRX10323.1"/>
    <property type="molecule type" value="Genomic_DNA"/>
</dbReference>
<evidence type="ECO:0000313" key="1">
    <source>
        <dbReference type="EMBL" id="KRX10323.1"/>
    </source>
</evidence>
<evidence type="ECO:0000313" key="2">
    <source>
        <dbReference type="Proteomes" id="UP000054937"/>
    </source>
</evidence>
<name>A0A0V0R776_PSEPJ</name>
<dbReference type="Proteomes" id="UP000054937">
    <property type="component" value="Unassembled WGS sequence"/>
</dbReference>
<sequence>MEVLDLVGFNYFQIENFSKQLNQEKHLIIEGQLIDEMGGSGVISRMVINFIEKFKLFYQDSPKFQSIFVNEENQNKNYNYNSKQKDLQQLPNEVNEQNAETKKKEQSVLEKQINFVKIITQQVIYLLKNDVYDDFNIDTNLLVELQKNFEFTYEDFFLIKCLVYQALKEYNLNFDVAMKFISKIEQYRYFIESSAFLNWFFSMKDLESEMLKDLSWRLKLNLYYQELFQKDQILRDTFVQAIIRGLVYRKNSKINGEILLKELHIQEETGLYNLQLELEKTLDKYQFPQKIKLEIFIKLRKLFTRSDIEKGYLDMLGREIEIDNIIQIMSKVIDRYDIIGKYLKQYPDEIQTKILLNGANSESKEGLHIFQYFLLNFLCNYDVYGRQDLKAGVQLNSIGQYMFLVWKFAFIYSLQCIGCEQYQINRVQKQISQQFIDLFVEEQEFKGYKKNQWGMENEDQLDFKTFCLIMNQEI</sequence>
<gene>
    <name evidence="1" type="ORF">PPERSA_02740</name>
</gene>
<accession>A0A0V0R776</accession>
<protein>
    <submittedName>
        <fullName evidence="1">Uncharacterized protein</fullName>
    </submittedName>
</protein>